<reference evidence="2" key="1">
    <citation type="journal article" date="2023" name="Antibiotics">
        <title>Prevalence and Molecular Characterization of Methicillin-Resistant Staphylococci (MRS) and Mammaliicocci (MRM) in Dromedary Camels from Algeria: First Detection of SCCmec-mecC Hybrid in Methicillin-Resistant Mammaliicoccus lentus.</title>
        <authorList>
            <person name="Belhout C."/>
            <person name="Boyen F."/>
            <person name="Vereecke N."/>
            <person name="Theuns S."/>
            <person name="Taibi N."/>
            <person name="Stegger M."/>
            <person name="de la Fe-Rodriguez P.Y."/>
            <person name="Bouayad L."/>
            <person name="Elgroud R."/>
            <person name="Butaye P."/>
        </authorList>
    </citation>
    <scope>NUCLEOTIDE SEQUENCE</scope>
    <source>
        <strain evidence="2">7048</strain>
    </source>
</reference>
<dbReference type="Pfam" id="PF13454">
    <property type="entry name" value="NAD_binding_9"/>
    <property type="match status" value="1"/>
</dbReference>
<dbReference type="Proteomes" id="UP001223261">
    <property type="component" value="Chromosome"/>
</dbReference>
<dbReference type="PANTHER" id="PTHR40254">
    <property type="entry name" value="BLR0577 PROTEIN"/>
    <property type="match status" value="1"/>
</dbReference>
<accession>A0AAX3W0B1</accession>
<evidence type="ECO:0000313" key="3">
    <source>
        <dbReference type="Proteomes" id="UP001223261"/>
    </source>
</evidence>
<dbReference type="RefSeq" id="WP_017000839.1">
    <property type="nucleotide sequence ID" value="NZ_CABIVY010000016.1"/>
</dbReference>
<protein>
    <submittedName>
        <fullName evidence="2">FAD/NAD(P)-binding protein</fullName>
    </submittedName>
</protein>
<name>A0AAX3W0B1_MAMLE</name>
<dbReference type="SUPFAM" id="SSF51905">
    <property type="entry name" value="FAD/NAD(P)-binding domain"/>
    <property type="match status" value="1"/>
</dbReference>
<dbReference type="Gene3D" id="3.50.50.60">
    <property type="entry name" value="FAD/NAD(P)-binding domain"/>
    <property type="match status" value="1"/>
</dbReference>
<dbReference type="InterPro" id="IPR038732">
    <property type="entry name" value="HpyO/CreE_NAD-binding"/>
</dbReference>
<gene>
    <name evidence="2" type="ORF">PYH69_09230</name>
</gene>
<dbReference type="EMBL" id="CP118848">
    <property type="protein sequence ID" value="WHI58938.1"/>
    <property type="molecule type" value="Genomic_DNA"/>
</dbReference>
<dbReference type="InterPro" id="IPR036188">
    <property type="entry name" value="FAD/NAD-bd_sf"/>
</dbReference>
<proteinExistence type="predicted"/>
<evidence type="ECO:0000313" key="2">
    <source>
        <dbReference type="EMBL" id="WHI58938.1"/>
    </source>
</evidence>
<feature type="domain" description="FAD-dependent urate hydroxylase HpyO/Asp monooxygenase CreE-like FAD/NAD(P)-binding" evidence="1">
    <location>
        <begin position="4"/>
        <end position="160"/>
    </location>
</feature>
<sequence length="510" mass="59145">MKVAIIGMGTAGVSTLNQLTKHKNFKNITVDIFDSSEDMGMGKPFQNDSDRLLINLPANQMSLDPDDEKDFKKWYKNNDIFDYGKAKYLPRLVFGHYMKSILHNILNKYDNIFVHKYKVDSCYVEEIKDERGQYKIDICYIEDNEAVCQKYDYVFMTIGTLPYKDPYKLKGVKGYIESPYPTVQSLRGVKENDDIAIIGTGLSSVDVIRYVMENHKQFPIVVTSRHAQFPTVRGINHHIKLKYICVEEVEKIKKIHKGIAPLFEIEELFKKECAYQNIDLKKMLHRFKKDNVINIKYDLKHEDEVGHFQSFVEEVKHNMIPLWNAMTIKDKETFLSKYGQHFKRNANPMPQSSAKQLIEWIESGDVVVKEGLENVRKYYGKFRLKYKNSENEDSYHYVINATGPKMHLSELNEDEHFIKGLENKQIIAPHPFGGILVVPYSNEIISPKYGTMPNLKAIGQITSGVNFDVNGVSLLVDETVRAVNDLYIELEERNLKNNNKKKKSKKKKNK</sequence>
<organism evidence="2 3">
    <name type="scientific">Mammaliicoccus lentus</name>
    <name type="common">Staphylococcus lentus</name>
    <dbReference type="NCBI Taxonomy" id="42858"/>
    <lineage>
        <taxon>Bacteria</taxon>
        <taxon>Bacillati</taxon>
        <taxon>Bacillota</taxon>
        <taxon>Bacilli</taxon>
        <taxon>Bacillales</taxon>
        <taxon>Staphylococcaceae</taxon>
        <taxon>Mammaliicoccus</taxon>
    </lineage>
</organism>
<dbReference type="PANTHER" id="PTHR40254:SF1">
    <property type="entry name" value="BLR0577 PROTEIN"/>
    <property type="match status" value="1"/>
</dbReference>
<dbReference type="InterPro" id="IPR052189">
    <property type="entry name" value="L-asp_N-monooxygenase_NS-form"/>
</dbReference>
<evidence type="ECO:0000259" key="1">
    <source>
        <dbReference type="Pfam" id="PF13454"/>
    </source>
</evidence>
<dbReference type="AlphaFoldDB" id="A0AAX3W0B1"/>